<dbReference type="EMBL" id="BAAAQM010000089">
    <property type="protein sequence ID" value="GAA2006005.1"/>
    <property type="molecule type" value="Genomic_DNA"/>
</dbReference>
<comment type="caution">
    <text evidence="4">The sequence shown here is derived from an EMBL/GenBank/DDBJ whole genome shotgun (WGS) entry which is preliminary data.</text>
</comment>
<evidence type="ECO:0008006" key="6">
    <source>
        <dbReference type="Google" id="ProtNLM"/>
    </source>
</evidence>
<evidence type="ECO:0000259" key="2">
    <source>
        <dbReference type="Pfam" id="PF13569"/>
    </source>
</evidence>
<evidence type="ECO:0000313" key="4">
    <source>
        <dbReference type="EMBL" id="GAA2006005.1"/>
    </source>
</evidence>
<evidence type="ECO:0000256" key="1">
    <source>
        <dbReference type="SAM" id="Coils"/>
    </source>
</evidence>
<feature type="domain" description="DUF4132" evidence="2">
    <location>
        <begin position="566"/>
        <end position="756"/>
    </location>
</feature>
<feature type="coiled-coil region" evidence="1">
    <location>
        <begin position="577"/>
        <end position="604"/>
    </location>
</feature>
<proteinExistence type="predicted"/>
<dbReference type="RefSeq" id="WP_344662947.1">
    <property type="nucleotide sequence ID" value="NZ_BAAAQM010000089.1"/>
</dbReference>
<dbReference type="Pfam" id="PF24879">
    <property type="entry name" value="DUF7737"/>
    <property type="match status" value="1"/>
</dbReference>
<protein>
    <recommendedName>
        <fullName evidence="6">DUF4132 domain-containing protein</fullName>
    </recommendedName>
</protein>
<keyword evidence="5" id="KW-1185">Reference proteome</keyword>
<name>A0ABN2TDK1_9ACTN</name>
<dbReference type="InterPro" id="IPR056639">
    <property type="entry name" value="DUF7737"/>
</dbReference>
<gene>
    <name evidence="4" type="ORF">GCM10009838_85300</name>
</gene>
<dbReference type="Pfam" id="PF13569">
    <property type="entry name" value="DUF4132"/>
    <property type="match status" value="1"/>
</dbReference>
<accession>A0ABN2TDK1</accession>
<evidence type="ECO:0000259" key="3">
    <source>
        <dbReference type="Pfam" id="PF24879"/>
    </source>
</evidence>
<organism evidence="4 5">
    <name type="scientific">Catenulispora subtropica</name>
    <dbReference type="NCBI Taxonomy" id="450798"/>
    <lineage>
        <taxon>Bacteria</taxon>
        <taxon>Bacillati</taxon>
        <taxon>Actinomycetota</taxon>
        <taxon>Actinomycetes</taxon>
        <taxon>Catenulisporales</taxon>
        <taxon>Catenulisporaceae</taxon>
        <taxon>Catenulispora</taxon>
    </lineage>
</organism>
<dbReference type="Proteomes" id="UP001499854">
    <property type="component" value="Unassembled WGS sequence"/>
</dbReference>
<keyword evidence="1" id="KW-0175">Coiled coil</keyword>
<dbReference type="InterPro" id="IPR025406">
    <property type="entry name" value="DUF4132"/>
</dbReference>
<evidence type="ECO:0000313" key="5">
    <source>
        <dbReference type="Proteomes" id="UP001499854"/>
    </source>
</evidence>
<feature type="domain" description="DUF7737" evidence="3">
    <location>
        <begin position="877"/>
        <end position="976"/>
    </location>
</feature>
<reference evidence="4 5" key="1">
    <citation type="journal article" date="2019" name="Int. J. Syst. Evol. Microbiol.">
        <title>The Global Catalogue of Microorganisms (GCM) 10K type strain sequencing project: providing services to taxonomists for standard genome sequencing and annotation.</title>
        <authorList>
            <consortium name="The Broad Institute Genomics Platform"/>
            <consortium name="The Broad Institute Genome Sequencing Center for Infectious Disease"/>
            <person name="Wu L."/>
            <person name="Ma J."/>
        </authorList>
    </citation>
    <scope>NUCLEOTIDE SEQUENCE [LARGE SCALE GENOMIC DNA]</scope>
    <source>
        <strain evidence="4 5">JCM 16013</strain>
    </source>
</reference>
<sequence>MLEDEEHVAHYAEPLAAIEAAVAAAVAAGEAGELGEVSGVLDALLRWEAAGPPPGGAWTYGRSRARRQAEIMLAAAPLTLREAVIREVRARAVDQDRDGIGRLTTVLAVVASQWCPGRRELLLDLQLNLLHPEPLRSRVREALLTDAATMAASGAWRPPRGADSACALLVGRLDEGERRTVARWVMALRGSLWSESRELSRCRDDVLGGTLAKRRLGWSAEEALGLLRSARHGHAVGHPEERSAEALNPGELRFALPAAEQLSDADLRHLATDLRVIVDDLEADRLRVNDYAMGKTAPRRLKALLDRAAPAAVAPALPEGFLGSQDGFAIQARADLADVLADPAAAPLLLHCPTLTSVRATATWLRRCRELGRAYPQAVDVLRRVLRLVVATEVMYDEREFNEYRYVFLRSESAAFVRGAVWAYTALAGSDEGGAGAAGAAELLGDLAVHCGRKDTRFITSMVESTVANAAVAALSTLDSPGALDQLRRVQGMARHRTFQKFVASALDAAALRSGLTREQVIERGVPDHGVDATGRFEVRLGEEGFIAAIVVGGEGAAAIEYARDGKVVRSLPAAVRDACADDIKALKARLKEVQATLRTERDRIEAILATDRTWTAGEWVTYYLAHPLVAPIARRLIWEVGTDPDGPWTSGLPQAPDGGDLTTGWRLRSADGTTTDVSANAVIRLWHPVRADLGDTTAWRAALTDAPFRQPFKQAFRERYLLTPAEEATVSYSNRFAGHILRYGRTKALTVARGWSGLNLGAWSSGASGEAIHEFPGTEWRARFFLETVTVTDLAVAELCSTDQVRFERKEGRTWQLADLVDVPAGLLSEGLRDVDLFVAVASIGADPNWTDRGEARHAAYWHEYSFGALPESAVARRETLARLLPRTRIADRVEVGERFVRVRGDLRTYKIHLGSGNVLMEPDDTYLCIVSARSEDAGKVFLPFEEDGVLSLIVSKAFLLAADAKITDPTILRQFPAR</sequence>